<comment type="function">
    <text evidence="4">Flagellin is the subunit protein which polymerizes to form the filaments of bacterial flagella.</text>
</comment>
<dbReference type="Gene3D" id="1.20.1330.10">
    <property type="entry name" value="f41 fragment of flagellin, N-terminal domain"/>
    <property type="match status" value="4"/>
</dbReference>
<evidence type="ECO:0000259" key="6">
    <source>
        <dbReference type="Pfam" id="PF00700"/>
    </source>
</evidence>
<evidence type="ECO:0000256" key="2">
    <source>
        <dbReference type="ARBA" id="ARBA00020110"/>
    </source>
</evidence>
<feature type="domain" description="Flagellin C-terminal" evidence="6">
    <location>
        <begin position="488"/>
        <end position="568"/>
    </location>
</feature>
<dbReference type="AlphaFoldDB" id="A0A1V4ISY7"/>
<comment type="caution">
    <text evidence="7">The sequence shown here is derived from an EMBL/GenBank/DDBJ whole genome shotgun (WGS) entry which is preliminary data.</text>
</comment>
<feature type="domain" description="Flagellin N-terminal" evidence="5">
    <location>
        <begin position="11"/>
        <end position="135"/>
    </location>
</feature>
<dbReference type="Pfam" id="PF00700">
    <property type="entry name" value="Flagellin_C"/>
    <property type="match status" value="2"/>
</dbReference>
<evidence type="ECO:0000313" key="8">
    <source>
        <dbReference type="Proteomes" id="UP000190080"/>
    </source>
</evidence>
<dbReference type="PRINTS" id="PR00207">
    <property type="entry name" value="FLAGELLIN"/>
</dbReference>
<proteinExistence type="inferred from homology"/>
<dbReference type="InterPro" id="IPR046358">
    <property type="entry name" value="Flagellin_C"/>
</dbReference>
<protein>
    <recommendedName>
        <fullName evidence="2 4">Flagellin</fullName>
    </recommendedName>
</protein>
<feature type="domain" description="Flagellin C-terminal" evidence="6">
    <location>
        <begin position="1015"/>
        <end position="1092"/>
    </location>
</feature>
<evidence type="ECO:0000256" key="3">
    <source>
        <dbReference type="ARBA" id="ARBA00023143"/>
    </source>
</evidence>
<evidence type="ECO:0000256" key="1">
    <source>
        <dbReference type="ARBA" id="ARBA00005709"/>
    </source>
</evidence>
<dbReference type="STRING" id="1450648.CLORY_15390"/>
<feature type="domain" description="Flagellin N-terminal" evidence="5">
    <location>
        <begin position="592"/>
        <end position="716"/>
    </location>
</feature>
<dbReference type="InterPro" id="IPR042187">
    <property type="entry name" value="Flagellin_C_sub2"/>
</dbReference>
<dbReference type="GO" id="GO:0005576">
    <property type="term" value="C:extracellular region"/>
    <property type="evidence" value="ECO:0007669"/>
    <property type="project" value="UniProtKB-SubCell"/>
</dbReference>
<keyword evidence="3 4" id="KW-0975">Bacterial flagellum</keyword>
<dbReference type="InterPro" id="IPR001492">
    <property type="entry name" value="Flagellin"/>
</dbReference>
<keyword evidence="7" id="KW-0282">Flagellum</keyword>
<evidence type="ECO:0000313" key="7">
    <source>
        <dbReference type="EMBL" id="OPJ62915.1"/>
    </source>
</evidence>
<gene>
    <name evidence="7" type="primary">hag_2</name>
    <name evidence="7" type="ORF">CLORY_15390</name>
</gene>
<dbReference type="Gene3D" id="1.10.390.20">
    <property type="match status" value="1"/>
</dbReference>
<dbReference type="Gene3D" id="6.10.10.10">
    <property type="entry name" value="Flagellar export chaperone, C-terminal domain"/>
    <property type="match status" value="2"/>
</dbReference>
<dbReference type="PANTHER" id="PTHR42792:SF2">
    <property type="entry name" value="FLAGELLIN"/>
    <property type="match status" value="1"/>
</dbReference>
<reference evidence="7 8" key="1">
    <citation type="submission" date="2017-03" db="EMBL/GenBank/DDBJ databases">
        <title>Genome sequence of Clostridium oryzae DSM 28571.</title>
        <authorList>
            <person name="Poehlein A."/>
            <person name="Daniel R."/>
        </authorList>
    </citation>
    <scope>NUCLEOTIDE SEQUENCE [LARGE SCALE GENOMIC DNA]</scope>
    <source>
        <strain evidence="7 8">DSM 28571</strain>
    </source>
</reference>
<keyword evidence="4" id="KW-0964">Secreted</keyword>
<keyword evidence="7" id="KW-0969">Cilium</keyword>
<dbReference type="Proteomes" id="UP000190080">
    <property type="component" value="Unassembled WGS sequence"/>
</dbReference>
<keyword evidence="7" id="KW-0966">Cell projection</keyword>
<accession>A0A1V4ISY7</accession>
<dbReference type="GO" id="GO:0009288">
    <property type="term" value="C:bacterial-type flagellum"/>
    <property type="evidence" value="ECO:0007669"/>
    <property type="project" value="UniProtKB-SubCell"/>
</dbReference>
<dbReference type="GO" id="GO:0005198">
    <property type="term" value="F:structural molecule activity"/>
    <property type="evidence" value="ECO:0007669"/>
    <property type="project" value="UniProtKB-UniRule"/>
</dbReference>
<keyword evidence="8" id="KW-1185">Reference proteome</keyword>
<dbReference type="RefSeq" id="WP_079422951.1">
    <property type="nucleotide sequence ID" value="NZ_MZGV01000012.1"/>
</dbReference>
<dbReference type="EMBL" id="MZGV01000012">
    <property type="protein sequence ID" value="OPJ62915.1"/>
    <property type="molecule type" value="Genomic_DNA"/>
</dbReference>
<comment type="subcellular location">
    <subcellularLocation>
        <location evidence="4">Secreted</location>
    </subcellularLocation>
    <subcellularLocation>
        <location evidence="4">Bacterial flagellum</location>
    </subcellularLocation>
</comment>
<dbReference type="SUPFAM" id="SSF64518">
    <property type="entry name" value="Phase 1 flagellin"/>
    <property type="match status" value="2"/>
</dbReference>
<comment type="similarity">
    <text evidence="1 4">Belongs to the bacterial flagellin family.</text>
</comment>
<dbReference type="NCBIfam" id="NF033876">
    <property type="entry name" value="flagella_HExxH"/>
    <property type="match status" value="1"/>
</dbReference>
<evidence type="ECO:0000259" key="5">
    <source>
        <dbReference type="Pfam" id="PF00669"/>
    </source>
</evidence>
<dbReference type="Pfam" id="PF00669">
    <property type="entry name" value="Flagellin_N"/>
    <property type="match status" value="2"/>
</dbReference>
<dbReference type="InterPro" id="IPR001029">
    <property type="entry name" value="Flagellin_N"/>
</dbReference>
<name>A0A1V4ISY7_9CLOT</name>
<evidence type="ECO:0000256" key="4">
    <source>
        <dbReference type="RuleBase" id="RU362073"/>
    </source>
</evidence>
<organism evidence="7 8">
    <name type="scientific">Clostridium oryzae</name>
    <dbReference type="NCBI Taxonomy" id="1450648"/>
    <lineage>
        <taxon>Bacteria</taxon>
        <taxon>Bacillati</taxon>
        <taxon>Bacillota</taxon>
        <taxon>Clostridia</taxon>
        <taxon>Eubacteriales</taxon>
        <taxon>Clostridiaceae</taxon>
        <taxon>Clostridium</taxon>
    </lineage>
</organism>
<sequence length="1101" mass="120927">MIINNINSQYGLIKKNELDKKKSMEKLITGTKVNRAADDAAGLSISEKMRALIRGLDQAGRNIQDTMSLLQVADGGLNEIHSLLQRSRELMVQANNDTLQTEDRTSIQDEVDQINKEIDNIANSTRFNDISLLNSSGVSSMDKPQVNNIFNGLKNGWLEEAEKKIYSAYGLHASGSSNLNIVLDEGAPYGELAHVGGASGNLELHIDIEDFNPADGDSGNTVAGPGFYADRVIAHEFTHAVMDDALGVNKMNDFHYNNAVWFVEGTAEFIPGADERLKQVVGNSMQTGIDDGKVSNLVDRAVELLNGAEWHGDDVDYSAGYIIVKYINSNLTTGTFKDIMNVIMNYSGSATDALKNSIVTYSSRFTSYADFVNKFGSVGADGARYFINNKEVLNWGTQETDTGSIEGSDFGGISLNAEDVIDESADSVKDQPLQFFNVVWPDKTESGNFMVQIGANAQESMEIKLVNVTTSSLGIDSINAISEASASIQKLDDAIKFVSNKRARLGAISNGLEFFSNVDSDIRENMQSAESKIRDTDMASQMTMYSKQNILSQISNSLVKSVINNSQNDVDMLLNKSKEYVSENNRNDKHILNEEKKNGSELSKNIEKLSSGLRINRAADDAAGSSISEKMKAQIRGLSQAQNNIEDGISLVKTAEGGLNEIQSILQRERELCVYAANDVQSFGDRKSIQDEIDQLNAEIDRIANSTKFNDLNLLNVDDDGKEVTYSDGTPLSLIVAHDGQFGLQTVQGYSNAVEDDNQILIYGHGSTSRPIVVIDGKQYSLRDGNLTSPTIQNGDTYETGYTVQGIQIKQSVTIVGTDKNMFEIRYDIVNNSGANKKVGFLFNLDTMLGSDDYAPYRIDGKPVVTERAYTGQELPNEFDVYNHTTNRYLESKAIINGQFDGIGIIETPDKLVLANYPTVDDWNFTPTGRNIGDSDYSIWWNEKDIANGAQRSVNTFYGLKKPNFFSAVPYDGIKIQTGANAGQSMTINRRRVNTDAIGSQDVCVTSRTSANYSLDVLDKAIGIISHERSRYGAYENTLDKAYSLAQNQELNLTEAQSRIADLDMAKGIMEFAKNNILSRSIEALIAQSNTSKEQANLLIV</sequence>
<dbReference type="PANTHER" id="PTHR42792">
    <property type="entry name" value="FLAGELLIN"/>
    <property type="match status" value="1"/>
</dbReference>